<gene>
    <name evidence="1" type="ORF">ACFPOE_04425</name>
</gene>
<dbReference type="Proteomes" id="UP001596037">
    <property type="component" value="Unassembled WGS sequence"/>
</dbReference>
<dbReference type="EMBL" id="JBHSMF010000003">
    <property type="protein sequence ID" value="MFC5496772.1"/>
    <property type="molecule type" value="Genomic_DNA"/>
</dbReference>
<protein>
    <submittedName>
        <fullName evidence="1">DUF3606 domain-containing protein</fullName>
    </submittedName>
</protein>
<comment type="caution">
    <text evidence="1">The sequence shown here is derived from an EMBL/GenBank/DDBJ whole genome shotgun (WGS) entry which is preliminary data.</text>
</comment>
<sequence>MQETSRLGNPGPERIRIDHPEDLREWSNRLGVSVHELKRIITEVGGDPDKIRAYLNTRA</sequence>
<name>A0ABW0NCN4_9BURK</name>
<reference evidence="2" key="1">
    <citation type="journal article" date="2019" name="Int. J. Syst. Evol. Microbiol.">
        <title>The Global Catalogue of Microorganisms (GCM) 10K type strain sequencing project: providing services to taxonomists for standard genome sequencing and annotation.</title>
        <authorList>
            <consortium name="The Broad Institute Genomics Platform"/>
            <consortium name="The Broad Institute Genome Sequencing Center for Infectious Disease"/>
            <person name="Wu L."/>
            <person name="Ma J."/>
        </authorList>
    </citation>
    <scope>NUCLEOTIDE SEQUENCE [LARGE SCALE GENOMIC DNA]</scope>
    <source>
        <strain evidence="2">CCUG 57401</strain>
    </source>
</reference>
<dbReference type="RefSeq" id="WP_376848807.1">
    <property type="nucleotide sequence ID" value="NZ_JBHSMF010000003.1"/>
</dbReference>
<evidence type="ECO:0000313" key="1">
    <source>
        <dbReference type="EMBL" id="MFC5496772.1"/>
    </source>
</evidence>
<evidence type="ECO:0000313" key="2">
    <source>
        <dbReference type="Proteomes" id="UP001596037"/>
    </source>
</evidence>
<proteinExistence type="predicted"/>
<organism evidence="1 2">
    <name type="scientific">Caenimonas terrae</name>
    <dbReference type="NCBI Taxonomy" id="696074"/>
    <lineage>
        <taxon>Bacteria</taxon>
        <taxon>Pseudomonadati</taxon>
        <taxon>Pseudomonadota</taxon>
        <taxon>Betaproteobacteria</taxon>
        <taxon>Burkholderiales</taxon>
        <taxon>Comamonadaceae</taxon>
        <taxon>Caenimonas</taxon>
    </lineage>
</organism>
<dbReference type="Pfam" id="PF12244">
    <property type="entry name" value="DUF3606"/>
    <property type="match status" value="1"/>
</dbReference>
<accession>A0ABW0NCN4</accession>
<keyword evidence="2" id="KW-1185">Reference proteome</keyword>
<dbReference type="InterPro" id="IPR022037">
    <property type="entry name" value="DUF3606"/>
</dbReference>